<dbReference type="GO" id="GO:0004521">
    <property type="term" value="F:RNA endonuclease activity"/>
    <property type="evidence" value="ECO:0007669"/>
    <property type="project" value="UniProtKB-UniRule"/>
</dbReference>
<keyword evidence="3 9" id="KW-0698">rRNA processing</keyword>
<dbReference type="GO" id="GO:0004222">
    <property type="term" value="F:metalloendopeptidase activity"/>
    <property type="evidence" value="ECO:0007669"/>
    <property type="project" value="InterPro"/>
</dbReference>
<keyword evidence="11" id="KW-1185">Reference proteome</keyword>
<evidence type="ECO:0000256" key="6">
    <source>
        <dbReference type="ARBA" id="ARBA00022759"/>
    </source>
</evidence>
<sequence>MLTIDFLDDENYSSDLEKEDIESLLNYSYEFLKQSEDAEVSISFVSEDEIKEINRDYRNKDEVTDVISFAFLDDENDDIEIPGMPVTLGDIIINTNRAKEQAEEYGHSYKRELMFLSLHGFLHLLGYDHMTKADEKEMFGLQKEILNAFGITRD</sequence>
<dbReference type="GO" id="GO:0008270">
    <property type="term" value="F:zinc ion binding"/>
    <property type="evidence" value="ECO:0007669"/>
    <property type="project" value="UniProtKB-UniRule"/>
</dbReference>
<keyword evidence="5 9" id="KW-0479">Metal-binding</keyword>
<feature type="binding site" evidence="9">
    <location>
        <position position="129"/>
    </location>
    <ligand>
        <name>Zn(2+)</name>
        <dbReference type="ChEBI" id="CHEBI:29105"/>
        <note>catalytic</note>
    </ligand>
</feature>
<comment type="cofactor">
    <cofactor evidence="9">
        <name>Zn(2+)</name>
        <dbReference type="ChEBI" id="CHEBI:29105"/>
    </cofactor>
    <text evidence="9">Binds 1 zinc ion.</text>
</comment>
<dbReference type="PROSITE" id="PS01306">
    <property type="entry name" value="UPF0054"/>
    <property type="match status" value="1"/>
</dbReference>
<evidence type="ECO:0000256" key="8">
    <source>
        <dbReference type="ARBA" id="ARBA00022833"/>
    </source>
</evidence>
<feature type="binding site" evidence="9">
    <location>
        <position position="119"/>
    </location>
    <ligand>
        <name>Zn(2+)</name>
        <dbReference type="ChEBI" id="CHEBI:29105"/>
        <note>catalytic</note>
    </ligand>
</feature>
<dbReference type="EMBL" id="CP136964">
    <property type="protein sequence ID" value="WOS96443.1"/>
    <property type="molecule type" value="Genomic_DNA"/>
</dbReference>
<evidence type="ECO:0000256" key="9">
    <source>
        <dbReference type="HAMAP-Rule" id="MF_00009"/>
    </source>
</evidence>
<evidence type="ECO:0000256" key="3">
    <source>
        <dbReference type="ARBA" id="ARBA00022552"/>
    </source>
</evidence>
<dbReference type="GO" id="GO:0005737">
    <property type="term" value="C:cytoplasm"/>
    <property type="evidence" value="ECO:0007669"/>
    <property type="project" value="UniProtKB-SubCell"/>
</dbReference>
<keyword evidence="6 9" id="KW-0255">Endonuclease</keyword>
<evidence type="ECO:0000256" key="2">
    <source>
        <dbReference type="ARBA" id="ARBA00022517"/>
    </source>
</evidence>
<evidence type="ECO:0000256" key="5">
    <source>
        <dbReference type="ARBA" id="ARBA00022723"/>
    </source>
</evidence>
<dbReference type="NCBIfam" id="TIGR00043">
    <property type="entry name" value="rRNA maturation RNase YbeY"/>
    <property type="match status" value="1"/>
</dbReference>
<dbReference type="Gene3D" id="3.40.390.30">
    <property type="entry name" value="Metalloproteases ('zincins'), catalytic domain"/>
    <property type="match status" value="1"/>
</dbReference>
<evidence type="ECO:0000313" key="11">
    <source>
        <dbReference type="Proteomes" id="UP000243626"/>
    </source>
</evidence>
<evidence type="ECO:0000256" key="4">
    <source>
        <dbReference type="ARBA" id="ARBA00022722"/>
    </source>
</evidence>
<dbReference type="GO" id="GO:0006364">
    <property type="term" value="P:rRNA processing"/>
    <property type="evidence" value="ECO:0007669"/>
    <property type="project" value="UniProtKB-UniRule"/>
</dbReference>
<dbReference type="AlphaFoldDB" id="A0AAF1BRY7"/>
<dbReference type="HAMAP" id="MF_00009">
    <property type="entry name" value="Endoribonucl_YbeY"/>
    <property type="match status" value="1"/>
</dbReference>
<proteinExistence type="inferred from homology"/>
<dbReference type="InterPro" id="IPR023091">
    <property type="entry name" value="MetalPrtase_cat_dom_sf_prd"/>
</dbReference>
<comment type="subcellular location">
    <subcellularLocation>
        <location evidence="9">Cytoplasm</location>
    </subcellularLocation>
</comment>
<gene>
    <name evidence="9 10" type="primary">ybeY</name>
    <name evidence="10" type="ORF">CJ229_001480</name>
</gene>
<dbReference type="PANTHER" id="PTHR46986">
    <property type="entry name" value="ENDORIBONUCLEASE YBEY, CHLOROPLASTIC"/>
    <property type="match status" value="1"/>
</dbReference>
<keyword evidence="2 9" id="KW-0690">Ribosome biogenesis</keyword>
<comment type="similarity">
    <text evidence="1 9">Belongs to the endoribonuclease YbeY family.</text>
</comment>
<dbReference type="Proteomes" id="UP000243626">
    <property type="component" value="Chromosome"/>
</dbReference>
<evidence type="ECO:0000256" key="1">
    <source>
        <dbReference type="ARBA" id="ARBA00010875"/>
    </source>
</evidence>
<evidence type="ECO:0000256" key="7">
    <source>
        <dbReference type="ARBA" id="ARBA00022801"/>
    </source>
</evidence>
<organism evidence="10 11">
    <name type="scientific">Nosocomiicoccus massiliensis</name>
    <dbReference type="NCBI Taxonomy" id="1232430"/>
    <lineage>
        <taxon>Bacteria</taxon>
        <taxon>Bacillati</taxon>
        <taxon>Bacillota</taxon>
        <taxon>Bacilli</taxon>
        <taxon>Bacillales</taxon>
        <taxon>Staphylococcaceae</taxon>
        <taxon>Nosocomiicoccus</taxon>
    </lineage>
</organism>
<dbReference type="PANTHER" id="PTHR46986:SF1">
    <property type="entry name" value="ENDORIBONUCLEASE YBEY, CHLOROPLASTIC"/>
    <property type="match status" value="1"/>
</dbReference>
<reference evidence="11" key="1">
    <citation type="submission" date="2017-09" db="EMBL/GenBank/DDBJ databases">
        <title>Bacterial strain isolated from the female urinary microbiota.</title>
        <authorList>
            <person name="Thomas-White K."/>
            <person name="Kumar N."/>
            <person name="Forster S."/>
            <person name="Putonti C."/>
            <person name="Lawley T."/>
            <person name="Wolfe A.J."/>
        </authorList>
    </citation>
    <scope>NUCLEOTIDE SEQUENCE [LARGE SCALE GENOMIC DNA]</scope>
    <source>
        <strain evidence="11">UMB0959</strain>
    </source>
</reference>
<accession>A0AAF1BRY7</accession>
<dbReference type="RefSeq" id="WP_102167346.1">
    <property type="nucleotide sequence ID" value="NZ_CP136964.1"/>
</dbReference>
<dbReference type="InterPro" id="IPR020549">
    <property type="entry name" value="YbeY_CS"/>
</dbReference>
<keyword evidence="7 9" id="KW-0378">Hydrolase</keyword>
<protein>
    <recommendedName>
        <fullName evidence="9">Endoribonuclease YbeY</fullName>
        <ecNumber evidence="9">3.1.-.-</ecNumber>
    </recommendedName>
</protein>
<dbReference type="KEGG" id="nmy:CJ229_001480"/>
<feature type="binding site" evidence="9">
    <location>
        <position position="123"/>
    </location>
    <ligand>
        <name>Zn(2+)</name>
        <dbReference type="ChEBI" id="CHEBI:29105"/>
        <note>catalytic</note>
    </ligand>
</feature>
<comment type="function">
    <text evidence="9">Single strand-specific metallo-endoribonuclease involved in late-stage 70S ribosome quality control and in maturation of the 3' terminus of the 16S rRNA.</text>
</comment>
<dbReference type="EC" id="3.1.-.-" evidence="9"/>
<name>A0AAF1BRY7_9STAP</name>
<dbReference type="SUPFAM" id="SSF55486">
    <property type="entry name" value="Metalloproteases ('zincins'), catalytic domain"/>
    <property type="match status" value="1"/>
</dbReference>
<keyword evidence="4 9" id="KW-0540">Nuclease</keyword>
<keyword evidence="8 9" id="KW-0862">Zinc</keyword>
<evidence type="ECO:0000313" key="10">
    <source>
        <dbReference type="EMBL" id="WOS96443.1"/>
    </source>
</evidence>
<dbReference type="Pfam" id="PF02130">
    <property type="entry name" value="YbeY"/>
    <property type="match status" value="1"/>
</dbReference>
<dbReference type="InterPro" id="IPR002036">
    <property type="entry name" value="YbeY"/>
</dbReference>
<keyword evidence="9" id="KW-0963">Cytoplasm</keyword>